<keyword evidence="1" id="KW-1133">Transmembrane helix</keyword>
<sequence>MASSRKLDKSANPVKYYHGNRSRLAFGVWILAIIILGMAAAIVAKTPPSPLRSAASYNVAVGALQFFLFFFSGTGPASDTDAQPAKRATIGLTISTLIWCVAFPIIFVFRSDGDCYEVVDFDKRAILGVGLGITSALENITLACGAFSVSAFLCIMMQWYYTACLHQGSFAPEHIKKAYNNKD</sequence>
<gene>
    <name evidence="2" type="ORF">BDW59DRAFT_161860</name>
</gene>
<keyword evidence="3" id="KW-1185">Reference proteome</keyword>
<dbReference type="Proteomes" id="UP001610335">
    <property type="component" value="Unassembled WGS sequence"/>
</dbReference>
<evidence type="ECO:0000256" key="1">
    <source>
        <dbReference type="SAM" id="Phobius"/>
    </source>
</evidence>
<proteinExistence type="predicted"/>
<evidence type="ECO:0000313" key="3">
    <source>
        <dbReference type="Proteomes" id="UP001610335"/>
    </source>
</evidence>
<reference evidence="2 3" key="1">
    <citation type="submission" date="2024-07" db="EMBL/GenBank/DDBJ databases">
        <title>Section-level genome sequencing and comparative genomics of Aspergillus sections Usti and Cavernicolus.</title>
        <authorList>
            <consortium name="Lawrence Berkeley National Laboratory"/>
            <person name="Nybo J.L."/>
            <person name="Vesth T.C."/>
            <person name="Theobald S."/>
            <person name="Frisvad J.C."/>
            <person name="Larsen T.O."/>
            <person name="Kjaerboelling I."/>
            <person name="Rothschild-Mancinelli K."/>
            <person name="Lyhne E.K."/>
            <person name="Kogle M.E."/>
            <person name="Barry K."/>
            <person name="Clum A."/>
            <person name="Na H."/>
            <person name="Ledsgaard L."/>
            <person name="Lin J."/>
            <person name="Lipzen A."/>
            <person name="Kuo A."/>
            <person name="Riley R."/>
            <person name="Mondo S."/>
            <person name="LaButti K."/>
            <person name="Haridas S."/>
            <person name="Pangalinan J."/>
            <person name="Salamov A.A."/>
            <person name="Simmons B.A."/>
            <person name="Magnuson J.K."/>
            <person name="Chen J."/>
            <person name="Drula E."/>
            <person name="Henrissat B."/>
            <person name="Wiebenga A."/>
            <person name="Lubbers R.J."/>
            <person name="Gomes A.C."/>
            <person name="Makela M.R."/>
            <person name="Stajich J."/>
            <person name="Grigoriev I.V."/>
            <person name="Mortensen U.H."/>
            <person name="De vries R.P."/>
            <person name="Baker S.E."/>
            <person name="Andersen M.R."/>
        </authorList>
    </citation>
    <scope>NUCLEOTIDE SEQUENCE [LARGE SCALE GENOMIC DNA]</scope>
    <source>
        <strain evidence="2 3">CBS 600.67</strain>
    </source>
</reference>
<dbReference type="EMBL" id="JBFXLS010000038">
    <property type="protein sequence ID" value="KAL2825144.1"/>
    <property type="molecule type" value="Genomic_DNA"/>
</dbReference>
<feature type="transmembrane region" description="Helical" evidence="1">
    <location>
        <begin position="24"/>
        <end position="44"/>
    </location>
</feature>
<keyword evidence="1" id="KW-0812">Transmembrane</keyword>
<feature type="transmembrane region" description="Helical" evidence="1">
    <location>
        <begin position="89"/>
        <end position="109"/>
    </location>
</feature>
<evidence type="ECO:0008006" key="4">
    <source>
        <dbReference type="Google" id="ProtNLM"/>
    </source>
</evidence>
<accession>A0ABR4IBM7</accession>
<comment type="caution">
    <text evidence="2">The sequence shown here is derived from an EMBL/GenBank/DDBJ whole genome shotgun (WGS) entry which is preliminary data.</text>
</comment>
<protein>
    <recommendedName>
        <fullName evidence="4">MARVEL domain-containing protein</fullName>
    </recommendedName>
</protein>
<keyword evidence="1" id="KW-0472">Membrane</keyword>
<evidence type="ECO:0000313" key="2">
    <source>
        <dbReference type="EMBL" id="KAL2825144.1"/>
    </source>
</evidence>
<feature type="transmembrane region" description="Helical" evidence="1">
    <location>
        <begin position="56"/>
        <end position="77"/>
    </location>
</feature>
<organism evidence="2 3">
    <name type="scientific">Aspergillus cavernicola</name>
    <dbReference type="NCBI Taxonomy" id="176166"/>
    <lineage>
        <taxon>Eukaryota</taxon>
        <taxon>Fungi</taxon>
        <taxon>Dikarya</taxon>
        <taxon>Ascomycota</taxon>
        <taxon>Pezizomycotina</taxon>
        <taxon>Eurotiomycetes</taxon>
        <taxon>Eurotiomycetidae</taxon>
        <taxon>Eurotiales</taxon>
        <taxon>Aspergillaceae</taxon>
        <taxon>Aspergillus</taxon>
        <taxon>Aspergillus subgen. Nidulantes</taxon>
    </lineage>
</organism>
<name>A0ABR4IBM7_9EURO</name>